<keyword evidence="1" id="KW-0472">Membrane</keyword>
<reference evidence="2 3" key="1">
    <citation type="submission" date="2020-03" db="EMBL/GenBank/DDBJ databases">
        <title>Genomic Encyclopedia of Type Strains, Phase IV (KMG-IV): sequencing the most valuable type-strain genomes for metagenomic binning, comparative biology and taxonomic classification.</title>
        <authorList>
            <person name="Goeker M."/>
        </authorList>
    </citation>
    <scope>NUCLEOTIDE SEQUENCE [LARGE SCALE GENOMIC DNA]</scope>
    <source>
        <strain evidence="2 3">DSM 5718</strain>
    </source>
</reference>
<proteinExistence type="predicted"/>
<organism evidence="2 3">
    <name type="scientific">Thermonema lapsum</name>
    <dbReference type="NCBI Taxonomy" id="28195"/>
    <lineage>
        <taxon>Bacteria</taxon>
        <taxon>Pseudomonadati</taxon>
        <taxon>Bacteroidota</taxon>
        <taxon>Cytophagia</taxon>
        <taxon>Cytophagales</taxon>
        <taxon>Thermonemataceae</taxon>
        <taxon>Thermonema</taxon>
    </lineage>
</organism>
<protein>
    <submittedName>
        <fullName evidence="2">Uncharacterized protein</fullName>
    </submittedName>
</protein>
<evidence type="ECO:0000313" key="3">
    <source>
        <dbReference type="Proteomes" id="UP000537126"/>
    </source>
</evidence>
<accession>A0A846MTK3</accession>
<gene>
    <name evidence="2" type="ORF">FHS56_002312</name>
</gene>
<keyword evidence="1" id="KW-0812">Transmembrane</keyword>
<name>A0A846MTK3_9BACT</name>
<evidence type="ECO:0000256" key="1">
    <source>
        <dbReference type="SAM" id="Phobius"/>
    </source>
</evidence>
<dbReference type="AlphaFoldDB" id="A0A846MTK3"/>
<comment type="caution">
    <text evidence="2">The sequence shown here is derived from an EMBL/GenBank/DDBJ whole genome shotgun (WGS) entry which is preliminary data.</text>
</comment>
<evidence type="ECO:0000313" key="2">
    <source>
        <dbReference type="EMBL" id="NIK74779.1"/>
    </source>
</evidence>
<sequence>MFLFEFHLPLSEAMSVFTLMMLIVLLAPMIFKRLGLPGMVVHTHRGNPVSTRIITKRPLRSLDEAQMRRN</sequence>
<keyword evidence="3" id="KW-1185">Reference proteome</keyword>
<dbReference type="RefSeq" id="WP_166920885.1">
    <property type="nucleotide sequence ID" value="NZ_JAASRN010000007.1"/>
</dbReference>
<keyword evidence="1" id="KW-1133">Transmembrane helix</keyword>
<dbReference type="EMBL" id="JAASRN010000007">
    <property type="protein sequence ID" value="NIK74779.1"/>
    <property type="molecule type" value="Genomic_DNA"/>
</dbReference>
<feature type="transmembrane region" description="Helical" evidence="1">
    <location>
        <begin position="13"/>
        <end position="31"/>
    </location>
</feature>
<dbReference type="Proteomes" id="UP000537126">
    <property type="component" value="Unassembled WGS sequence"/>
</dbReference>